<feature type="compositionally biased region" description="Basic and acidic residues" evidence="1">
    <location>
        <begin position="17"/>
        <end position="39"/>
    </location>
</feature>
<sequence length="71" mass="7811">MLTGVDQELPDTPSLEGGDHRRGLREVRSGTRDVQDQRGHAFLSTDGPSGGRGVRALPWLGLEERTEQWAV</sequence>
<feature type="region of interest" description="Disordered" evidence="1">
    <location>
        <begin position="1"/>
        <end position="54"/>
    </location>
</feature>
<comment type="caution">
    <text evidence="2">The sequence shown here is derived from an EMBL/GenBank/DDBJ whole genome shotgun (WGS) entry which is preliminary data.</text>
</comment>
<proteinExistence type="predicted"/>
<dbReference type="Proteomes" id="UP001499974">
    <property type="component" value="Unassembled WGS sequence"/>
</dbReference>
<evidence type="ECO:0000256" key="1">
    <source>
        <dbReference type="SAM" id="MobiDB-lite"/>
    </source>
</evidence>
<evidence type="ECO:0000313" key="3">
    <source>
        <dbReference type="Proteomes" id="UP001499974"/>
    </source>
</evidence>
<gene>
    <name evidence="2" type="ORF">GCM10023349_18020</name>
</gene>
<dbReference type="EMBL" id="BAABKM010000002">
    <property type="protein sequence ID" value="GAA4701351.1"/>
    <property type="molecule type" value="Genomic_DNA"/>
</dbReference>
<name>A0ABP8X6A9_9ACTN</name>
<evidence type="ECO:0000313" key="2">
    <source>
        <dbReference type="EMBL" id="GAA4701351.1"/>
    </source>
</evidence>
<reference evidence="3" key="1">
    <citation type="journal article" date="2019" name="Int. J. Syst. Evol. Microbiol.">
        <title>The Global Catalogue of Microorganisms (GCM) 10K type strain sequencing project: providing services to taxonomists for standard genome sequencing and annotation.</title>
        <authorList>
            <consortium name="The Broad Institute Genomics Platform"/>
            <consortium name="The Broad Institute Genome Sequencing Center for Infectious Disease"/>
            <person name="Wu L."/>
            <person name="Ma J."/>
        </authorList>
    </citation>
    <scope>NUCLEOTIDE SEQUENCE [LARGE SCALE GENOMIC DNA]</scope>
    <source>
        <strain evidence="3">JCM 18531</strain>
    </source>
</reference>
<keyword evidence="3" id="KW-1185">Reference proteome</keyword>
<accession>A0ABP8X6A9</accession>
<organism evidence="2 3">
    <name type="scientific">Nocardioides conyzicola</name>
    <dbReference type="NCBI Taxonomy" id="1651781"/>
    <lineage>
        <taxon>Bacteria</taxon>
        <taxon>Bacillati</taxon>
        <taxon>Actinomycetota</taxon>
        <taxon>Actinomycetes</taxon>
        <taxon>Propionibacteriales</taxon>
        <taxon>Nocardioidaceae</taxon>
        <taxon>Nocardioides</taxon>
    </lineage>
</organism>
<protein>
    <submittedName>
        <fullName evidence="2">Uncharacterized protein</fullName>
    </submittedName>
</protein>